<dbReference type="PANTHER" id="PTHR30336:SF4">
    <property type="entry name" value="ENVELOPE BIOGENESIS FACTOR ELYC"/>
    <property type="match status" value="1"/>
</dbReference>
<reference evidence="3 4" key="1">
    <citation type="submission" date="2021-03" db="EMBL/GenBank/DDBJ databases">
        <title>Gelidibacter sp. nov., isolated from costal sediment.</title>
        <authorList>
            <person name="Lun K.-Y."/>
        </authorList>
    </citation>
    <scope>NUCLEOTIDE SEQUENCE [LARGE SCALE GENOMIC DNA]</scope>
    <source>
        <strain evidence="3 4">DF109</strain>
    </source>
</reference>
<dbReference type="Pfam" id="PF02698">
    <property type="entry name" value="DUF218"/>
    <property type="match status" value="1"/>
</dbReference>
<evidence type="ECO:0000259" key="2">
    <source>
        <dbReference type="Pfam" id="PF02698"/>
    </source>
</evidence>
<dbReference type="InterPro" id="IPR051599">
    <property type="entry name" value="Cell_Envelope_Assoc"/>
</dbReference>
<dbReference type="Proteomes" id="UP000681315">
    <property type="component" value="Unassembled WGS sequence"/>
</dbReference>
<sequence>MLYFIVWGLFAYWLKRNKHKLATLVIALGIVMFLVCSTSYVPKKLIASIESAYAPIDLQLLDRSKTYYIHVLGSGATTDSRLPASMNLNQETLVRLAEGIRILNSLDQAVLVTSAASKNRPKSQAELSKEAAMSLGVNEAKIQMLETPTTTLEEAQAFKKEFGTNKNVIIVTSALHMPRAVEIFKDQGLIVIPAPSSYDYKADGHRYNGVTLPSFSSLELMNRYHVAQLKHLYYRVFMKK</sequence>
<organism evidence="3 4">
    <name type="scientific">Gelidibacter pelagius</name>
    <dbReference type="NCBI Taxonomy" id="2819985"/>
    <lineage>
        <taxon>Bacteria</taxon>
        <taxon>Pseudomonadati</taxon>
        <taxon>Bacteroidota</taxon>
        <taxon>Flavobacteriia</taxon>
        <taxon>Flavobacteriales</taxon>
        <taxon>Flavobacteriaceae</taxon>
        <taxon>Gelidibacter</taxon>
    </lineage>
</organism>
<keyword evidence="1" id="KW-0812">Transmembrane</keyword>
<dbReference type="PANTHER" id="PTHR30336">
    <property type="entry name" value="INNER MEMBRANE PROTEIN, PROBABLE PERMEASE"/>
    <property type="match status" value="1"/>
</dbReference>
<feature type="domain" description="DUF218" evidence="2">
    <location>
        <begin position="68"/>
        <end position="204"/>
    </location>
</feature>
<proteinExistence type="predicted"/>
<accession>A0ABS3SZ24</accession>
<evidence type="ECO:0000313" key="4">
    <source>
        <dbReference type="Proteomes" id="UP000681315"/>
    </source>
</evidence>
<evidence type="ECO:0000313" key="3">
    <source>
        <dbReference type="EMBL" id="MBO3100163.1"/>
    </source>
</evidence>
<comment type="caution">
    <text evidence="3">The sequence shown here is derived from an EMBL/GenBank/DDBJ whole genome shotgun (WGS) entry which is preliminary data.</text>
</comment>
<protein>
    <submittedName>
        <fullName evidence="3">YdcF family protein</fullName>
    </submittedName>
</protein>
<feature type="transmembrane region" description="Helical" evidence="1">
    <location>
        <begin position="21"/>
        <end position="41"/>
    </location>
</feature>
<name>A0ABS3SZ24_9FLAO</name>
<dbReference type="RefSeq" id="WP_208235268.1">
    <property type="nucleotide sequence ID" value="NZ_JAGEVG010000031.1"/>
</dbReference>
<dbReference type="CDD" id="cd06259">
    <property type="entry name" value="YdcF-like"/>
    <property type="match status" value="1"/>
</dbReference>
<evidence type="ECO:0000256" key="1">
    <source>
        <dbReference type="SAM" id="Phobius"/>
    </source>
</evidence>
<keyword evidence="1" id="KW-1133">Transmembrane helix</keyword>
<gene>
    <name evidence="3" type="ORF">J4051_17965</name>
</gene>
<dbReference type="EMBL" id="JAGEVG010000031">
    <property type="protein sequence ID" value="MBO3100163.1"/>
    <property type="molecule type" value="Genomic_DNA"/>
</dbReference>
<keyword evidence="4" id="KW-1185">Reference proteome</keyword>
<dbReference type="InterPro" id="IPR003848">
    <property type="entry name" value="DUF218"/>
</dbReference>
<keyword evidence="1" id="KW-0472">Membrane</keyword>